<keyword evidence="2" id="KW-0597">Phosphoprotein</keyword>
<dbReference type="GeneID" id="303561457"/>
<dbReference type="GO" id="GO:0009401">
    <property type="term" value="P:phosphoenolpyruvate-dependent sugar phosphotransferase system"/>
    <property type="evidence" value="ECO:0007669"/>
    <property type="project" value="UniProtKB-KW"/>
</dbReference>
<dbReference type="Gene3D" id="3.40.50.2300">
    <property type="match status" value="1"/>
</dbReference>
<dbReference type="PROSITE" id="PS51100">
    <property type="entry name" value="PTS_EIIB_TYPE_3"/>
    <property type="match status" value="1"/>
</dbReference>
<reference evidence="9 11" key="1">
    <citation type="submission" date="2017-09" db="EMBL/GenBank/DDBJ databases">
        <authorList>
            <person name="Thomas P."/>
            <person name="Seyboldt C."/>
        </authorList>
    </citation>
    <scope>NUCLEOTIDE SEQUENCE [LARGE SCALE GENOMIC DNA]</scope>
    <source>
        <strain evidence="9 11">DSM 7534</strain>
    </source>
</reference>
<dbReference type="Proteomes" id="UP001055437">
    <property type="component" value="Chromosome"/>
</dbReference>
<proteinExistence type="predicted"/>
<feature type="domain" description="PTS EIIB type-3" evidence="8">
    <location>
        <begin position="1"/>
        <end position="103"/>
    </location>
</feature>
<dbReference type="OrthoDB" id="9808134at2"/>
<accession>A0A9N7JML7</accession>
<dbReference type="EMBL" id="CP099799">
    <property type="protein sequence ID" value="USS01722.1"/>
    <property type="molecule type" value="Genomic_DNA"/>
</dbReference>
<dbReference type="EMBL" id="CP023671">
    <property type="protein sequence ID" value="AYE35125.1"/>
    <property type="molecule type" value="Genomic_DNA"/>
</dbReference>
<evidence type="ECO:0000313" key="12">
    <source>
        <dbReference type="Proteomes" id="UP001055437"/>
    </source>
</evidence>
<dbReference type="Proteomes" id="UP000280586">
    <property type="component" value="Chromosome"/>
</dbReference>
<dbReference type="InterPro" id="IPR036095">
    <property type="entry name" value="PTS_EIIB-like_sf"/>
</dbReference>
<sequence>MVRILLCCAAGMSTSLLVSKMEESADKKGIESKIWAVPVGDLENHIKDADVVLVGPQIRFKLKYVNTLAEQCSIPASLINTVDYGRVDGEKVLNLALDLINRG</sequence>
<evidence type="ECO:0000313" key="10">
    <source>
        <dbReference type="EMBL" id="USS01722.1"/>
    </source>
</evidence>
<dbReference type="PANTHER" id="PTHR34581:SF2">
    <property type="entry name" value="PTS SYSTEM N,N'-DIACETYLCHITOBIOSE-SPECIFIC EIIB COMPONENT"/>
    <property type="match status" value="1"/>
</dbReference>
<name>A0A9N7JML7_CLOSE</name>
<evidence type="ECO:0000256" key="1">
    <source>
        <dbReference type="ARBA" id="ARBA00022448"/>
    </source>
</evidence>
<dbReference type="KEGG" id="csep:CP523_12245"/>
<dbReference type="CDD" id="cd05564">
    <property type="entry name" value="PTS_IIB_chitobiose_lichenan"/>
    <property type="match status" value="1"/>
</dbReference>
<keyword evidence="5" id="KW-0598">Phosphotransferase system</keyword>
<feature type="modified residue" description="Phosphocysteine; by EIIA" evidence="7">
    <location>
        <position position="8"/>
    </location>
</feature>
<keyword evidence="12" id="KW-1185">Reference proteome</keyword>
<evidence type="ECO:0000256" key="6">
    <source>
        <dbReference type="ARBA" id="ARBA00022777"/>
    </source>
</evidence>
<dbReference type="InterPro" id="IPR003501">
    <property type="entry name" value="PTS_EIIB_2/3"/>
</dbReference>
<keyword evidence="1" id="KW-0813">Transport</keyword>
<evidence type="ECO:0000313" key="11">
    <source>
        <dbReference type="Proteomes" id="UP000280586"/>
    </source>
</evidence>
<dbReference type="GO" id="GO:0008982">
    <property type="term" value="F:protein-N(PI)-phosphohistidine-sugar phosphotransferase activity"/>
    <property type="evidence" value="ECO:0007669"/>
    <property type="project" value="InterPro"/>
</dbReference>
<protein>
    <submittedName>
        <fullName evidence="9">PTS sugar transporter subunit IIB</fullName>
    </submittedName>
</protein>
<gene>
    <name evidence="9" type="ORF">CP523_12245</name>
    <name evidence="10" type="ORF">NH397_04620</name>
</gene>
<dbReference type="Pfam" id="PF02302">
    <property type="entry name" value="PTS_IIB"/>
    <property type="match status" value="1"/>
</dbReference>
<dbReference type="InterPro" id="IPR051819">
    <property type="entry name" value="PTS_sugar-specific_EIIB"/>
</dbReference>
<evidence type="ECO:0000313" key="9">
    <source>
        <dbReference type="EMBL" id="AYE35125.1"/>
    </source>
</evidence>
<dbReference type="PANTHER" id="PTHR34581">
    <property type="entry name" value="PTS SYSTEM N,N'-DIACETYLCHITOBIOSE-SPECIFIC EIIB COMPONENT"/>
    <property type="match status" value="1"/>
</dbReference>
<evidence type="ECO:0000256" key="5">
    <source>
        <dbReference type="ARBA" id="ARBA00022683"/>
    </source>
</evidence>
<keyword evidence="4" id="KW-0808">Transferase</keyword>
<organism evidence="9 11">
    <name type="scientific">Clostridium septicum</name>
    <dbReference type="NCBI Taxonomy" id="1504"/>
    <lineage>
        <taxon>Bacteria</taxon>
        <taxon>Bacillati</taxon>
        <taxon>Bacillota</taxon>
        <taxon>Clostridia</taxon>
        <taxon>Eubacteriales</taxon>
        <taxon>Clostridiaceae</taxon>
        <taxon>Clostridium</taxon>
    </lineage>
</organism>
<dbReference type="SUPFAM" id="SSF52794">
    <property type="entry name" value="PTS system IIB component-like"/>
    <property type="match status" value="1"/>
</dbReference>
<keyword evidence="3 9" id="KW-0762">Sugar transport</keyword>
<dbReference type="RefSeq" id="WP_066673590.1">
    <property type="nucleotide sequence ID" value="NZ_CABMIZ010000001.1"/>
</dbReference>
<dbReference type="InterPro" id="IPR013012">
    <property type="entry name" value="PTS_EIIB_3"/>
</dbReference>
<dbReference type="AlphaFoldDB" id="A0A9N7JML7"/>
<evidence type="ECO:0000259" key="8">
    <source>
        <dbReference type="PROSITE" id="PS51100"/>
    </source>
</evidence>
<evidence type="ECO:0000256" key="4">
    <source>
        <dbReference type="ARBA" id="ARBA00022679"/>
    </source>
</evidence>
<keyword evidence="6" id="KW-0418">Kinase</keyword>
<evidence type="ECO:0000256" key="3">
    <source>
        <dbReference type="ARBA" id="ARBA00022597"/>
    </source>
</evidence>
<evidence type="ECO:0000256" key="2">
    <source>
        <dbReference type="ARBA" id="ARBA00022553"/>
    </source>
</evidence>
<evidence type="ECO:0000256" key="7">
    <source>
        <dbReference type="PROSITE-ProRule" id="PRU00423"/>
    </source>
</evidence>
<dbReference type="GO" id="GO:0016301">
    <property type="term" value="F:kinase activity"/>
    <property type="evidence" value="ECO:0007669"/>
    <property type="project" value="UniProtKB-KW"/>
</dbReference>
<reference evidence="10" key="2">
    <citation type="submission" date="2022-06" db="EMBL/GenBank/DDBJ databases">
        <authorList>
            <person name="Holder M.E."/>
            <person name="Ajami N.J."/>
            <person name="Petrosino J.F."/>
        </authorList>
    </citation>
    <scope>NUCLEOTIDE SEQUENCE</scope>
    <source>
        <strain evidence="10">RMA 8861</strain>
    </source>
</reference>